<reference evidence="2 3" key="1">
    <citation type="journal article" date="2020" name="Mol. Plant">
        <title>The Chromosome-Based Rubber Tree Genome Provides New Insights into Spurge Genome Evolution and Rubber Biosynthesis.</title>
        <authorList>
            <person name="Liu J."/>
            <person name="Shi C."/>
            <person name="Shi C.C."/>
            <person name="Li W."/>
            <person name="Zhang Q.J."/>
            <person name="Zhang Y."/>
            <person name="Li K."/>
            <person name="Lu H.F."/>
            <person name="Shi C."/>
            <person name="Zhu S.T."/>
            <person name="Xiao Z.Y."/>
            <person name="Nan H."/>
            <person name="Yue Y."/>
            <person name="Zhu X.G."/>
            <person name="Wu Y."/>
            <person name="Hong X.N."/>
            <person name="Fan G.Y."/>
            <person name="Tong Y."/>
            <person name="Zhang D."/>
            <person name="Mao C.L."/>
            <person name="Liu Y.L."/>
            <person name="Hao S.J."/>
            <person name="Liu W.Q."/>
            <person name="Lv M.Q."/>
            <person name="Zhang H.B."/>
            <person name="Liu Y."/>
            <person name="Hu-Tang G.R."/>
            <person name="Wang J.P."/>
            <person name="Wang J.H."/>
            <person name="Sun Y.H."/>
            <person name="Ni S.B."/>
            <person name="Chen W.B."/>
            <person name="Zhang X.C."/>
            <person name="Jiao Y.N."/>
            <person name="Eichler E.E."/>
            <person name="Li G.H."/>
            <person name="Liu X."/>
            <person name="Gao L.Z."/>
        </authorList>
    </citation>
    <scope>NUCLEOTIDE SEQUENCE [LARGE SCALE GENOMIC DNA]</scope>
    <source>
        <strain evidence="3">cv. GT1</strain>
        <tissue evidence="2">Leaf</tissue>
    </source>
</reference>
<comment type="caution">
    <text evidence="2">The sequence shown here is derived from an EMBL/GenBank/DDBJ whole genome shotgun (WGS) entry which is preliminary data.</text>
</comment>
<feature type="region of interest" description="Disordered" evidence="1">
    <location>
        <begin position="1"/>
        <end position="51"/>
    </location>
</feature>
<gene>
    <name evidence="2" type="ORF">GH714_028902</name>
</gene>
<name>A0A6A6KLZ3_HEVBR</name>
<feature type="compositionally biased region" description="Acidic residues" evidence="1">
    <location>
        <begin position="70"/>
        <end position="81"/>
    </location>
</feature>
<accession>A0A6A6KLZ3</accession>
<dbReference type="EMBL" id="JAAGAX010000016">
    <property type="protein sequence ID" value="KAF2289096.1"/>
    <property type="molecule type" value="Genomic_DNA"/>
</dbReference>
<sequence>MTSSGRRVKRKNLDECDGNIFRSNRTGKSRIGRKASKRKSSTLKALRPQRAAARNALTLFSKITGTATDGEYESSEGDSSESDSTLQHSDIQSDESERSLQNERNGHLKGKEVSLEESEEYVKSHELPESHMNAGNRRLILKLPVRDPTKIFMADIRTPNDSQVDLVGSSTYKGPQEATKARTPKRQRFGEAMSSAAHARFSVGLGHKKEENNINGYFKPQNTCGTTSPSLEVQNFVDKMDEVAAMNVGDIGADTSEVVNNLANGKGCLSFDGCMNSDELPKLAHMVNENDNPPEFKGAIHLSQQS</sequence>
<evidence type="ECO:0000313" key="3">
    <source>
        <dbReference type="Proteomes" id="UP000467840"/>
    </source>
</evidence>
<evidence type="ECO:0000313" key="2">
    <source>
        <dbReference type="EMBL" id="KAF2289096.1"/>
    </source>
</evidence>
<evidence type="ECO:0000256" key="1">
    <source>
        <dbReference type="SAM" id="MobiDB-lite"/>
    </source>
</evidence>
<protein>
    <submittedName>
        <fullName evidence="2">Uncharacterized protein</fullName>
    </submittedName>
</protein>
<dbReference type="Proteomes" id="UP000467840">
    <property type="component" value="Chromosome 8"/>
</dbReference>
<feature type="region of interest" description="Disordered" evidence="1">
    <location>
        <begin position="68"/>
        <end position="130"/>
    </location>
</feature>
<keyword evidence="3" id="KW-1185">Reference proteome</keyword>
<feature type="compositionally biased region" description="Basic and acidic residues" evidence="1">
    <location>
        <begin position="95"/>
        <end position="129"/>
    </location>
</feature>
<organism evidence="2 3">
    <name type="scientific">Hevea brasiliensis</name>
    <name type="common">Para rubber tree</name>
    <name type="synonym">Siphonia brasiliensis</name>
    <dbReference type="NCBI Taxonomy" id="3981"/>
    <lineage>
        <taxon>Eukaryota</taxon>
        <taxon>Viridiplantae</taxon>
        <taxon>Streptophyta</taxon>
        <taxon>Embryophyta</taxon>
        <taxon>Tracheophyta</taxon>
        <taxon>Spermatophyta</taxon>
        <taxon>Magnoliopsida</taxon>
        <taxon>eudicotyledons</taxon>
        <taxon>Gunneridae</taxon>
        <taxon>Pentapetalae</taxon>
        <taxon>rosids</taxon>
        <taxon>fabids</taxon>
        <taxon>Malpighiales</taxon>
        <taxon>Euphorbiaceae</taxon>
        <taxon>Crotonoideae</taxon>
        <taxon>Micrandreae</taxon>
        <taxon>Hevea</taxon>
    </lineage>
</organism>
<proteinExistence type="predicted"/>
<dbReference type="AlphaFoldDB" id="A0A6A6KLZ3"/>
<feature type="compositionally biased region" description="Basic residues" evidence="1">
    <location>
        <begin position="1"/>
        <end position="10"/>
    </location>
</feature>
<feature type="compositionally biased region" description="Basic residues" evidence="1">
    <location>
        <begin position="25"/>
        <end position="41"/>
    </location>
</feature>